<gene>
    <name evidence="5" type="ORF">HannXRQ_Chr04g0100821</name>
    <name evidence="4" type="ORF">HanXRQr2_Chr04g0147751</name>
</gene>
<evidence type="ECO:0000313" key="5">
    <source>
        <dbReference type="EMBL" id="OTG27507.1"/>
    </source>
</evidence>
<dbReference type="InterPro" id="IPR025799">
    <property type="entry name" value="Arg_MeTrfase"/>
</dbReference>
<feature type="domain" description="Ribosomal RNA methyltransferase FtsJ" evidence="2">
    <location>
        <begin position="43"/>
        <end position="98"/>
    </location>
</feature>
<dbReference type="FunFam" id="1.20.272.40:FF:000003">
    <property type="entry name" value="ATP-dependent RNA helicase SUV3L, mitochondrial"/>
    <property type="match status" value="1"/>
</dbReference>
<dbReference type="GO" id="GO:0042054">
    <property type="term" value="F:histone methyltransferase activity"/>
    <property type="evidence" value="ECO:0000318"/>
    <property type="project" value="GO_Central"/>
</dbReference>
<keyword evidence="4" id="KW-0489">Methyltransferase</keyword>
<dbReference type="InterPro" id="IPR041082">
    <property type="entry name" value="Suv3_C_1"/>
</dbReference>
<evidence type="ECO:0000313" key="4">
    <source>
        <dbReference type="EMBL" id="KAF5808633.1"/>
    </source>
</evidence>
<dbReference type="Gramene" id="mRNA:HanXRQr2_Chr04g0147751">
    <property type="protein sequence ID" value="mRNA:HanXRQr2_Chr04g0147751"/>
    <property type="gene ID" value="HanXRQr2_Chr04g0147751"/>
</dbReference>
<keyword evidence="1" id="KW-0949">S-adenosyl-L-methionine</keyword>
<dbReference type="InParanoid" id="A0A251UVU7"/>
<dbReference type="EMBL" id="CM007893">
    <property type="protein sequence ID" value="OTG27507.1"/>
    <property type="molecule type" value="Genomic_DNA"/>
</dbReference>
<reference evidence="5" key="2">
    <citation type="submission" date="2017-02" db="EMBL/GenBank/DDBJ databases">
        <title>Sunflower complete genome.</title>
        <authorList>
            <person name="Langlade N."/>
            <person name="Munos S."/>
        </authorList>
    </citation>
    <scope>NUCLEOTIDE SEQUENCE [LARGE SCALE GENOMIC DNA]</scope>
    <source>
        <tissue evidence="5">Leaves</tissue>
    </source>
</reference>
<dbReference type="PANTHER" id="PTHR11006:SF53">
    <property type="entry name" value="PROTEIN ARGININE N-METHYLTRANSFERASE 3"/>
    <property type="match status" value="1"/>
</dbReference>
<dbReference type="GO" id="GO:0005634">
    <property type="term" value="C:nucleus"/>
    <property type="evidence" value="ECO:0000318"/>
    <property type="project" value="GO_Central"/>
</dbReference>
<dbReference type="GO" id="GO:0006338">
    <property type="term" value="P:chromatin remodeling"/>
    <property type="evidence" value="ECO:0000318"/>
    <property type="project" value="GO_Central"/>
</dbReference>
<evidence type="ECO:0000313" key="6">
    <source>
        <dbReference type="Proteomes" id="UP000215914"/>
    </source>
</evidence>
<feature type="domain" description="Suv3 C-terminal" evidence="3">
    <location>
        <begin position="246"/>
        <end position="278"/>
    </location>
</feature>
<keyword evidence="4" id="KW-0808">Transferase</keyword>
<dbReference type="CDD" id="cd02440">
    <property type="entry name" value="AdoMet_MTases"/>
    <property type="match status" value="1"/>
</dbReference>
<dbReference type="Pfam" id="PF01728">
    <property type="entry name" value="FtsJ"/>
    <property type="match status" value="1"/>
</dbReference>
<proteinExistence type="predicted"/>
<evidence type="ECO:0000259" key="2">
    <source>
        <dbReference type="Pfam" id="PF01728"/>
    </source>
</evidence>
<dbReference type="AlphaFoldDB" id="A0A251UVU7"/>
<dbReference type="Proteomes" id="UP000215914">
    <property type="component" value="Chromosome 4"/>
</dbReference>
<dbReference type="EC" id="2.1.1.-" evidence="4"/>
<dbReference type="GO" id="GO:0016274">
    <property type="term" value="F:protein-arginine N-methyltransferase activity"/>
    <property type="evidence" value="ECO:0000318"/>
    <property type="project" value="GO_Central"/>
</dbReference>
<dbReference type="GO" id="GO:0006355">
    <property type="term" value="P:regulation of DNA-templated transcription"/>
    <property type="evidence" value="ECO:0000318"/>
    <property type="project" value="GO_Central"/>
</dbReference>
<dbReference type="InterPro" id="IPR029063">
    <property type="entry name" value="SAM-dependent_MTases_sf"/>
</dbReference>
<dbReference type="GO" id="GO:0032259">
    <property type="term" value="P:methylation"/>
    <property type="evidence" value="ECO:0007669"/>
    <property type="project" value="UniProtKB-KW"/>
</dbReference>
<reference evidence="4" key="3">
    <citation type="submission" date="2020-06" db="EMBL/GenBank/DDBJ databases">
        <title>Helianthus annuus Genome sequencing and assembly Release 2.</title>
        <authorList>
            <person name="Gouzy J."/>
            <person name="Langlade N."/>
            <person name="Munos S."/>
        </authorList>
    </citation>
    <scope>NUCLEOTIDE SEQUENCE</scope>
    <source>
        <tissue evidence="4">Leaves</tissue>
    </source>
</reference>
<accession>A0A251UVU7</accession>
<dbReference type="STRING" id="4232.A0A251UVU7"/>
<dbReference type="Gene3D" id="3.40.50.150">
    <property type="entry name" value="Vaccinia Virus protein VP39"/>
    <property type="match status" value="1"/>
</dbReference>
<dbReference type="EMBL" id="MNCJ02000319">
    <property type="protein sequence ID" value="KAF5808633.1"/>
    <property type="molecule type" value="Genomic_DNA"/>
</dbReference>
<dbReference type="Pfam" id="PF18147">
    <property type="entry name" value="Suv3_C_1"/>
    <property type="match status" value="1"/>
</dbReference>
<reference evidence="4 6" key="1">
    <citation type="journal article" date="2017" name="Nature">
        <title>The sunflower genome provides insights into oil metabolism, flowering and Asterid evolution.</title>
        <authorList>
            <person name="Badouin H."/>
            <person name="Gouzy J."/>
            <person name="Grassa C.J."/>
            <person name="Murat F."/>
            <person name="Staton S.E."/>
            <person name="Cottret L."/>
            <person name="Lelandais-Briere C."/>
            <person name="Owens G.L."/>
            <person name="Carrere S."/>
            <person name="Mayjonade B."/>
            <person name="Legrand L."/>
            <person name="Gill N."/>
            <person name="Kane N.C."/>
            <person name="Bowers J.E."/>
            <person name="Hubner S."/>
            <person name="Bellec A."/>
            <person name="Berard A."/>
            <person name="Berges H."/>
            <person name="Blanchet N."/>
            <person name="Boniface M.C."/>
            <person name="Brunel D."/>
            <person name="Catrice O."/>
            <person name="Chaidir N."/>
            <person name="Claudel C."/>
            <person name="Donnadieu C."/>
            <person name="Faraut T."/>
            <person name="Fievet G."/>
            <person name="Helmstetter N."/>
            <person name="King M."/>
            <person name="Knapp S.J."/>
            <person name="Lai Z."/>
            <person name="Le Paslier M.C."/>
            <person name="Lippi Y."/>
            <person name="Lorenzon L."/>
            <person name="Mandel J.R."/>
            <person name="Marage G."/>
            <person name="Marchand G."/>
            <person name="Marquand E."/>
            <person name="Bret-Mestries E."/>
            <person name="Morien E."/>
            <person name="Nambeesan S."/>
            <person name="Nguyen T."/>
            <person name="Pegot-Espagnet P."/>
            <person name="Pouilly N."/>
            <person name="Raftis F."/>
            <person name="Sallet E."/>
            <person name="Schiex T."/>
            <person name="Thomas J."/>
            <person name="Vandecasteele C."/>
            <person name="Vares D."/>
            <person name="Vear F."/>
            <person name="Vautrin S."/>
            <person name="Crespi M."/>
            <person name="Mangin B."/>
            <person name="Burke J.M."/>
            <person name="Salse J."/>
            <person name="Munos S."/>
            <person name="Vincourt P."/>
            <person name="Rieseberg L.H."/>
            <person name="Langlade N.B."/>
        </authorList>
    </citation>
    <scope>NUCLEOTIDE SEQUENCE [LARGE SCALE GENOMIC DNA]</scope>
    <source>
        <strain evidence="6">cv. SF193</strain>
        <tissue evidence="4">Leaves</tissue>
    </source>
</reference>
<name>A0A251UVU7_HELAN</name>
<protein>
    <submittedName>
        <fullName evidence="4">Methyltransferase</fullName>
        <ecNumber evidence="4">2.1.1.-</ecNumber>
    </submittedName>
</protein>
<organism evidence="5 6">
    <name type="scientific">Helianthus annuus</name>
    <name type="common">Common sunflower</name>
    <dbReference type="NCBI Taxonomy" id="4232"/>
    <lineage>
        <taxon>Eukaryota</taxon>
        <taxon>Viridiplantae</taxon>
        <taxon>Streptophyta</taxon>
        <taxon>Embryophyta</taxon>
        <taxon>Tracheophyta</taxon>
        <taxon>Spermatophyta</taxon>
        <taxon>Magnoliopsida</taxon>
        <taxon>eudicotyledons</taxon>
        <taxon>Gunneridae</taxon>
        <taxon>Pentapetalae</taxon>
        <taxon>asterids</taxon>
        <taxon>campanulids</taxon>
        <taxon>Asterales</taxon>
        <taxon>Asteraceae</taxon>
        <taxon>Asteroideae</taxon>
        <taxon>Heliantheae alliance</taxon>
        <taxon>Heliantheae</taxon>
        <taxon>Helianthus</taxon>
    </lineage>
</organism>
<dbReference type="SUPFAM" id="SSF53335">
    <property type="entry name" value="S-adenosyl-L-methionine-dependent methyltransferases"/>
    <property type="match status" value="1"/>
</dbReference>
<keyword evidence="6" id="KW-1185">Reference proteome</keyword>
<dbReference type="PANTHER" id="PTHR11006">
    <property type="entry name" value="PROTEIN ARGININE N-METHYLTRANSFERASE"/>
    <property type="match status" value="1"/>
</dbReference>
<dbReference type="InterPro" id="IPR002877">
    <property type="entry name" value="RNA_MeTrfase_FtsJ_dom"/>
</dbReference>
<evidence type="ECO:0000259" key="3">
    <source>
        <dbReference type="Pfam" id="PF18147"/>
    </source>
</evidence>
<dbReference type="Gene3D" id="1.20.272.40">
    <property type="match status" value="1"/>
</dbReference>
<sequence length="291" mass="33341">MFVLFWLGFVFRVNTVNEYVSFDLKEMLKDVVRTKTYLNVIYKKKYLFKEKIVLDVGAGTGIFSLFCAKAGAKHVYAIECSQMADMAPDIGKVEEIDLPVPQVDAIILEWMRYFLLYENMLNTVLYARDKWLVANDMEVEKADLAVVGKEASDNADAGRAGRRGSIYLDGLTTTLHLDDLDYLIECLQKLFDEVKKVGLFPFYEQVELFTGQITDVTFFELLEKFGENCRLDGSYFLCKHNHIKKVANMLEKVQGLSLEDRFNFCFAPVNIRDPKAIFTKICSIVLSKRAS</sequence>
<evidence type="ECO:0000256" key="1">
    <source>
        <dbReference type="ARBA" id="ARBA00022691"/>
    </source>
</evidence>